<gene>
    <name evidence="2" type="ORF">PM001_LOCUS27167</name>
</gene>
<evidence type="ECO:0000256" key="1">
    <source>
        <dbReference type="SAM" id="MobiDB-lite"/>
    </source>
</evidence>
<proteinExistence type="predicted"/>
<comment type="caution">
    <text evidence="2">The sequence shown here is derived from an EMBL/GenBank/DDBJ whole genome shotgun (WGS) entry which is preliminary data.</text>
</comment>
<dbReference type="Proteomes" id="UP001162060">
    <property type="component" value="Unassembled WGS sequence"/>
</dbReference>
<dbReference type="AlphaFoldDB" id="A0AAV1V8S0"/>
<reference evidence="2" key="1">
    <citation type="submission" date="2024-01" db="EMBL/GenBank/DDBJ databases">
        <authorList>
            <person name="Webb A."/>
        </authorList>
    </citation>
    <scope>NUCLEOTIDE SEQUENCE</scope>
    <source>
        <strain evidence="2">Pm1</strain>
    </source>
</reference>
<evidence type="ECO:0000313" key="2">
    <source>
        <dbReference type="EMBL" id="CAK7942017.1"/>
    </source>
</evidence>
<sequence>MTWSAGKLLQSLKFYARSHRPSRSWVSWGVARLSMGAPFNGFPADLKRSEPWQWSRPHISLDRVDDGRHDMPIWTTGGGRPPPSISQERPGVPSVQGSVLKNVTTITLASATSCSCATSGKQVHCV</sequence>
<feature type="region of interest" description="Disordered" evidence="1">
    <location>
        <begin position="63"/>
        <end position="94"/>
    </location>
</feature>
<dbReference type="EMBL" id="CAKLBY020000267">
    <property type="protein sequence ID" value="CAK7942017.1"/>
    <property type="molecule type" value="Genomic_DNA"/>
</dbReference>
<organism evidence="2 3">
    <name type="scientific">Peronospora matthiolae</name>
    <dbReference type="NCBI Taxonomy" id="2874970"/>
    <lineage>
        <taxon>Eukaryota</taxon>
        <taxon>Sar</taxon>
        <taxon>Stramenopiles</taxon>
        <taxon>Oomycota</taxon>
        <taxon>Peronosporomycetes</taxon>
        <taxon>Peronosporales</taxon>
        <taxon>Peronosporaceae</taxon>
        <taxon>Peronospora</taxon>
    </lineage>
</organism>
<evidence type="ECO:0000313" key="3">
    <source>
        <dbReference type="Proteomes" id="UP001162060"/>
    </source>
</evidence>
<accession>A0AAV1V8S0</accession>
<protein>
    <submittedName>
        <fullName evidence="2">Uncharacterized protein</fullName>
    </submittedName>
</protein>
<name>A0AAV1V8S0_9STRA</name>